<evidence type="ECO:0000259" key="2">
    <source>
        <dbReference type="Pfam" id="PF09084"/>
    </source>
</evidence>
<gene>
    <name evidence="3" type="ORF">IGS68_15885</name>
</gene>
<feature type="signal peptide" evidence="1">
    <location>
        <begin position="1"/>
        <end position="22"/>
    </location>
</feature>
<dbReference type="PANTHER" id="PTHR31528">
    <property type="entry name" value="4-AMINO-5-HYDROXYMETHYL-2-METHYLPYRIMIDINE PHOSPHATE SYNTHASE THI11-RELATED"/>
    <property type="match status" value="1"/>
</dbReference>
<protein>
    <submittedName>
        <fullName evidence="3">ABC transporter substrate-binding protein</fullName>
    </submittedName>
</protein>
<reference evidence="3" key="1">
    <citation type="submission" date="2021-02" db="EMBL/GenBank/DDBJ databases">
        <title>Skermanella TT6 skin isolate.</title>
        <authorList>
            <person name="Lee K."/>
            <person name="Ganzorig M."/>
        </authorList>
    </citation>
    <scope>NUCLEOTIDE SEQUENCE</scope>
    <source>
        <strain evidence="3">TT6</strain>
    </source>
</reference>
<dbReference type="Gene3D" id="3.40.190.10">
    <property type="entry name" value="Periplasmic binding protein-like II"/>
    <property type="match status" value="2"/>
</dbReference>
<evidence type="ECO:0000313" key="4">
    <source>
        <dbReference type="Proteomes" id="UP000595197"/>
    </source>
</evidence>
<dbReference type="RefSeq" id="WP_201070971.1">
    <property type="nucleotide sequence ID" value="NZ_CP067420.1"/>
</dbReference>
<sequence>MKKLVAALASAALLSFTTPALAQGGAKTDVTISQAFQSLLYLPLYVGMEKGFFAEEGLNVTKETAGSGPTALNSVIAGSADFSLHGPEWTAIAFEKGAPVKTIANVVNGAAVWILADADFDYKGPESFADQTVVAGMMPTTSTSLFLKLLKESGVSQESVRMTQVQIGAEPAPFIGGQAPLAVMYEPGVDQAVAQGKKVVHSFPKEYGAYAFSTIMARSNVDAGKAQAFVNGLQKALAMIQRDPQEAARIARGQFPNLDPQVVAAAVERMVEEGVYAPSVDITEDGMNTSLGVQIALGNLGSQPEFEQFVDKQFITKALSQ</sequence>
<dbReference type="SUPFAM" id="SSF53850">
    <property type="entry name" value="Periplasmic binding protein-like II"/>
    <property type="match status" value="1"/>
</dbReference>
<dbReference type="Pfam" id="PF09084">
    <property type="entry name" value="NMT1"/>
    <property type="match status" value="1"/>
</dbReference>
<dbReference type="InterPro" id="IPR015168">
    <property type="entry name" value="SsuA/THI5"/>
</dbReference>
<name>A0ABX7AZR9_9PROT</name>
<dbReference type="Proteomes" id="UP000595197">
    <property type="component" value="Chromosome"/>
</dbReference>
<keyword evidence="4" id="KW-1185">Reference proteome</keyword>
<dbReference type="InterPro" id="IPR027939">
    <property type="entry name" value="NMT1/THI5"/>
</dbReference>
<feature type="chain" id="PRO_5045894517" evidence="1">
    <location>
        <begin position="23"/>
        <end position="321"/>
    </location>
</feature>
<dbReference type="EMBL" id="CP067420">
    <property type="protein sequence ID" value="QQP87580.1"/>
    <property type="molecule type" value="Genomic_DNA"/>
</dbReference>
<proteinExistence type="predicted"/>
<keyword evidence="1" id="KW-0732">Signal</keyword>
<accession>A0ABX7AZR9</accession>
<evidence type="ECO:0000313" key="3">
    <source>
        <dbReference type="EMBL" id="QQP87580.1"/>
    </source>
</evidence>
<feature type="domain" description="SsuA/THI5-like" evidence="2">
    <location>
        <begin position="42"/>
        <end position="247"/>
    </location>
</feature>
<evidence type="ECO:0000256" key="1">
    <source>
        <dbReference type="SAM" id="SignalP"/>
    </source>
</evidence>
<organism evidence="3 4">
    <name type="scientific">Skermanella cutis</name>
    <dbReference type="NCBI Taxonomy" id="2775420"/>
    <lineage>
        <taxon>Bacteria</taxon>
        <taxon>Pseudomonadati</taxon>
        <taxon>Pseudomonadota</taxon>
        <taxon>Alphaproteobacteria</taxon>
        <taxon>Rhodospirillales</taxon>
        <taxon>Azospirillaceae</taxon>
        <taxon>Skermanella</taxon>
    </lineage>
</organism>
<dbReference type="PANTHER" id="PTHR31528:SF15">
    <property type="entry name" value="RIBOFLAVIN-BINDING PROTEIN RIBY"/>
    <property type="match status" value="1"/>
</dbReference>